<gene>
    <name evidence="1" type="ORF">CCAP1982_LOCUS14741</name>
</gene>
<keyword evidence="2" id="KW-1185">Reference proteome</keyword>
<protein>
    <submittedName>
        <fullName evidence="1">(Mediterranean fruit fly) hypothetical protein</fullName>
    </submittedName>
</protein>
<evidence type="ECO:0000313" key="1">
    <source>
        <dbReference type="EMBL" id="CAD7006421.1"/>
    </source>
</evidence>
<reference evidence="1" key="1">
    <citation type="submission" date="2020-11" db="EMBL/GenBank/DDBJ databases">
        <authorList>
            <person name="Whitehead M."/>
        </authorList>
    </citation>
    <scope>NUCLEOTIDE SEQUENCE</scope>
    <source>
        <strain evidence="1">EGII</strain>
    </source>
</reference>
<proteinExistence type="predicted"/>
<comment type="caution">
    <text evidence="1">The sequence shown here is derived from an EMBL/GenBank/DDBJ whole genome shotgun (WGS) entry which is preliminary data.</text>
</comment>
<dbReference type="Proteomes" id="UP000606786">
    <property type="component" value="Unassembled WGS sequence"/>
</dbReference>
<dbReference type="AlphaFoldDB" id="A0A811V6G6"/>
<dbReference type="EMBL" id="CAJHJT010000034">
    <property type="protein sequence ID" value="CAD7006421.1"/>
    <property type="molecule type" value="Genomic_DNA"/>
</dbReference>
<organism evidence="1 2">
    <name type="scientific">Ceratitis capitata</name>
    <name type="common">Mediterranean fruit fly</name>
    <name type="synonym">Tephritis capitata</name>
    <dbReference type="NCBI Taxonomy" id="7213"/>
    <lineage>
        <taxon>Eukaryota</taxon>
        <taxon>Metazoa</taxon>
        <taxon>Ecdysozoa</taxon>
        <taxon>Arthropoda</taxon>
        <taxon>Hexapoda</taxon>
        <taxon>Insecta</taxon>
        <taxon>Pterygota</taxon>
        <taxon>Neoptera</taxon>
        <taxon>Endopterygota</taxon>
        <taxon>Diptera</taxon>
        <taxon>Brachycera</taxon>
        <taxon>Muscomorpha</taxon>
        <taxon>Tephritoidea</taxon>
        <taxon>Tephritidae</taxon>
        <taxon>Ceratitis</taxon>
        <taxon>Ceratitis</taxon>
    </lineage>
</organism>
<sequence>MPKLKQNDPKRKIDINRKAVSKFRLKKRTELEQRKINLQILPSINAELRKKIEEEMWELREVQAQLRLFEIPEPETTDEEET</sequence>
<evidence type="ECO:0000313" key="2">
    <source>
        <dbReference type="Proteomes" id="UP000606786"/>
    </source>
</evidence>
<dbReference type="Gene3D" id="1.20.5.170">
    <property type="match status" value="1"/>
</dbReference>
<name>A0A811V6G6_CERCA</name>
<accession>A0A811V6G6</accession>